<dbReference type="AlphaFoldDB" id="A0A1L7X6Z4"/>
<dbReference type="PROSITE" id="PS00893">
    <property type="entry name" value="NUDIX_BOX"/>
    <property type="match status" value="1"/>
</dbReference>
<dbReference type="GO" id="GO:0006203">
    <property type="term" value="P:dGTP catabolic process"/>
    <property type="evidence" value="ECO:0007669"/>
    <property type="project" value="TreeGrafter"/>
</dbReference>
<dbReference type="PROSITE" id="PS51462">
    <property type="entry name" value="NUDIX"/>
    <property type="match status" value="1"/>
</dbReference>
<dbReference type="OrthoDB" id="447842at2759"/>
<organism evidence="4 5">
    <name type="scientific">Phialocephala subalpina</name>
    <dbReference type="NCBI Taxonomy" id="576137"/>
    <lineage>
        <taxon>Eukaryota</taxon>
        <taxon>Fungi</taxon>
        <taxon>Dikarya</taxon>
        <taxon>Ascomycota</taxon>
        <taxon>Pezizomycotina</taxon>
        <taxon>Leotiomycetes</taxon>
        <taxon>Helotiales</taxon>
        <taxon>Mollisiaceae</taxon>
        <taxon>Phialocephala</taxon>
        <taxon>Phialocephala fortinii species complex</taxon>
    </lineage>
</organism>
<dbReference type="CDD" id="cd04678">
    <property type="entry name" value="NUDIX_MTH2_Nudt15"/>
    <property type="match status" value="1"/>
</dbReference>
<dbReference type="FunFam" id="3.90.79.10:FF:000060">
    <property type="entry name" value="Nudix hydrolase 1"/>
    <property type="match status" value="1"/>
</dbReference>
<dbReference type="GO" id="GO:0035539">
    <property type="term" value="F:8-oxo-7,8-dihydrodeoxyguanosine triphosphate pyrophosphatase activity"/>
    <property type="evidence" value="ECO:0007669"/>
    <property type="project" value="TreeGrafter"/>
</dbReference>
<sequence>MAPVKPTVRVGLGVFVLESSQEPSENPRFLMGKRKNAHGAGTYALPGGHLEFGETPEKCAAREVLEETGLRVSNIQFMTATNDIMEADGKHYITLFMVCVRENDIHTPQVLEPEKCEGWEWIRWEDLMAWVKRASEARDSGVGRKLFMPMLNLVSQRPSIIPTLR</sequence>
<dbReference type="SUPFAM" id="SSF55811">
    <property type="entry name" value="Nudix"/>
    <property type="match status" value="1"/>
</dbReference>
<comment type="similarity">
    <text evidence="2">Belongs to the Nudix hydrolase family.</text>
</comment>
<dbReference type="InterPro" id="IPR020476">
    <property type="entry name" value="Nudix_hydrolase"/>
</dbReference>
<dbReference type="InterPro" id="IPR015797">
    <property type="entry name" value="NUDIX_hydrolase-like_dom_sf"/>
</dbReference>
<evidence type="ECO:0000259" key="3">
    <source>
        <dbReference type="PROSITE" id="PS51462"/>
    </source>
</evidence>
<evidence type="ECO:0000313" key="5">
    <source>
        <dbReference type="Proteomes" id="UP000184330"/>
    </source>
</evidence>
<keyword evidence="5" id="KW-1185">Reference proteome</keyword>
<gene>
    <name evidence="4" type="ORF">PAC_10687</name>
</gene>
<evidence type="ECO:0000313" key="4">
    <source>
        <dbReference type="EMBL" id="CZR60791.1"/>
    </source>
</evidence>
<accession>A0A1L7X6Z4</accession>
<dbReference type="STRING" id="576137.A0A1L7X6Z4"/>
<feature type="domain" description="Nudix hydrolase" evidence="3">
    <location>
        <begin position="7"/>
        <end position="144"/>
    </location>
</feature>
<dbReference type="GO" id="GO:0005829">
    <property type="term" value="C:cytosol"/>
    <property type="evidence" value="ECO:0007669"/>
    <property type="project" value="TreeGrafter"/>
</dbReference>
<dbReference type="Proteomes" id="UP000184330">
    <property type="component" value="Unassembled WGS sequence"/>
</dbReference>
<dbReference type="PANTHER" id="PTHR16099">
    <property type="entry name" value="8-OXO-DGTP DIPHOSPHATES NUDT15"/>
    <property type="match status" value="1"/>
</dbReference>
<dbReference type="PANTHER" id="PTHR16099:SF5">
    <property type="entry name" value="NUCLEOTIDE TRIPHOSPHATE DIPHOSPHATASE NUDT15"/>
    <property type="match status" value="1"/>
</dbReference>
<reference evidence="4 5" key="1">
    <citation type="submission" date="2016-03" db="EMBL/GenBank/DDBJ databases">
        <authorList>
            <person name="Ploux O."/>
        </authorList>
    </citation>
    <scope>NUCLEOTIDE SEQUENCE [LARGE SCALE GENOMIC DNA]</scope>
    <source>
        <strain evidence="4 5">UAMH 11012</strain>
    </source>
</reference>
<proteinExistence type="inferred from homology"/>
<dbReference type="Gene3D" id="3.90.79.10">
    <property type="entry name" value="Nucleoside Triphosphate Pyrophosphohydrolase"/>
    <property type="match status" value="1"/>
</dbReference>
<evidence type="ECO:0000256" key="2">
    <source>
        <dbReference type="RuleBase" id="RU003476"/>
    </source>
</evidence>
<protein>
    <submittedName>
        <fullName evidence="4">Related to ADP-ribose pyrophosphatase</fullName>
    </submittedName>
</protein>
<evidence type="ECO:0000256" key="1">
    <source>
        <dbReference type="ARBA" id="ARBA00022801"/>
    </source>
</evidence>
<dbReference type="InterPro" id="IPR000086">
    <property type="entry name" value="NUDIX_hydrolase_dom"/>
</dbReference>
<dbReference type="EMBL" id="FJOG01000016">
    <property type="protein sequence ID" value="CZR60791.1"/>
    <property type="molecule type" value="Genomic_DNA"/>
</dbReference>
<dbReference type="Pfam" id="PF00293">
    <property type="entry name" value="NUDIX"/>
    <property type="match status" value="1"/>
</dbReference>
<name>A0A1L7X6Z4_9HELO</name>
<dbReference type="InterPro" id="IPR020084">
    <property type="entry name" value="NUDIX_hydrolase_CS"/>
</dbReference>
<dbReference type="PRINTS" id="PR00502">
    <property type="entry name" value="NUDIXFAMILY"/>
</dbReference>
<keyword evidence="1 2" id="KW-0378">Hydrolase</keyword>